<name>A0A8H3CQA6_9AGAM</name>
<evidence type="ECO:0000313" key="11">
    <source>
        <dbReference type="Proteomes" id="UP000663853"/>
    </source>
</evidence>
<feature type="transmembrane region" description="Helical" evidence="8">
    <location>
        <begin position="192"/>
        <end position="215"/>
    </location>
</feature>
<organism evidence="10 11">
    <name type="scientific">Rhizoctonia solani</name>
    <dbReference type="NCBI Taxonomy" id="456999"/>
    <lineage>
        <taxon>Eukaryota</taxon>
        <taxon>Fungi</taxon>
        <taxon>Dikarya</taxon>
        <taxon>Basidiomycota</taxon>
        <taxon>Agaricomycotina</taxon>
        <taxon>Agaricomycetes</taxon>
        <taxon>Cantharellales</taxon>
        <taxon>Ceratobasidiaceae</taxon>
        <taxon>Rhizoctonia</taxon>
    </lineage>
</organism>
<keyword evidence="4 8" id="KW-0812">Transmembrane</keyword>
<protein>
    <recommendedName>
        <fullName evidence="9">Sodium/calcium exchanger membrane region domain-containing protein</fullName>
    </recommendedName>
</protein>
<feature type="transmembrane region" description="Helical" evidence="8">
    <location>
        <begin position="62"/>
        <end position="84"/>
    </location>
</feature>
<dbReference type="InterPro" id="IPR004713">
    <property type="entry name" value="CaH_exchang"/>
</dbReference>
<reference evidence="10" key="1">
    <citation type="submission" date="2021-01" db="EMBL/GenBank/DDBJ databases">
        <authorList>
            <person name="Kaushik A."/>
        </authorList>
    </citation>
    <scope>NUCLEOTIDE SEQUENCE</scope>
    <source>
        <strain evidence="10">AG6-10EEA</strain>
    </source>
</reference>
<evidence type="ECO:0000313" key="10">
    <source>
        <dbReference type="EMBL" id="CAE6493797.1"/>
    </source>
</evidence>
<dbReference type="GO" id="GO:0015369">
    <property type="term" value="F:calcium:proton antiporter activity"/>
    <property type="evidence" value="ECO:0007669"/>
    <property type="project" value="TreeGrafter"/>
</dbReference>
<feature type="transmembrane region" description="Helical" evidence="8">
    <location>
        <begin position="262"/>
        <end position="278"/>
    </location>
</feature>
<dbReference type="EMBL" id="CAJMXA010003325">
    <property type="protein sequence ID" value="CAE6493797.1"/>
    <property type="molecule type" value="Genomic_DNA"/>
</dbReference>
<dbReference type="InterPro" id="IPR044880">
    <property type="entry name" value="NCX_ion-bd_dom_sf"/>
</dbReference>
<gene>
    <name evidence="10" type="ORF">RDB_LOCUS104328</name>
</gene>
<evidence type="ECO:0000256" key="2">
    <source>
        <dbReference type="ARBA" id="ARBA00008170"/>
    </source>
</evidence>
<evidence type="ECO:0000256" key="8">
    <source>
        <dbReference type="SAM" id="Phobius"/>
    </source>
</evidence>
<evidence type="ECO:0000256" key="7">
    <source>
        <dbReference type="ARBA" id="ARBA00023136"/>
    </source>
</evidence>
<evidence type="ECO:0000256" key="3">
    <source>
        <dbReference type="ARBA" id="ARBA00022448"/>
    </source>
</evidence>
<feature type="transmembrane region" description="Helical" evidence="8">
    <location>
        <begin position="236"/>
        <end position="256"/>
    </location>
</feature>
<keyword evidence="6" id="KW-0406">Ion transport</keyword>
<comment type="similarity">
    <text evidence="2">Belongs to the Ca(2+):cation antiporter (CaCA) (TC 2.A.19) family.</text>
</comment>
<evidence type="ECO:0000256" key="5">
    <source>
        <dbReference type="ARBA" id="ARBA00022989"/>
    </source>
</evidence>
<comment type="subcellular location">
    <subcellularLocation>
        <location evidence="1">Endomembrane system</location>
        <topology evidence="1">Multi-pass membrane protein</topology>
    </subcellularLocation>
</comment>
<dbReference type="PANTHER" id="PTHR31503:SF20">
    <property type="entry name" value="CA(2+)_H(+) EXCHANGER, PUTATIVE (EUROFUNG)-RELATED"/>
    <property type="match status" value="1"/>
</dbReference>
<comment type="caution">
    <text evidence="10">The sequence shown here is derived from an EMBL/GenBank/DDBJ whole genome shotgun (WGS) entry which is preliminary data.</text>
</comment>
<evidence type="ECO:0000256" key="1">
    <source>
        <dbReference type="ARBA" id="ARBA00004127"/>
    </source>
</evidence>
<feature type="transmembrane region" description="Helical" evidence="8">
    <location>
        <begin position="285"/>
        <end position="305"/>
    </location>
</feature>
<sequence>MSGGFQYFEQGFNIGKVQISCSLLMLGVTIQLLPGVLSFATAPGSPLSPPYNNPAKPYDRKSIAYFTRYVSVAMLIFYCCYWLFQYIRHKLAISRGLGNHTSQTTPSIRYPRDFSPRWLIRSNFLRERFGFDIEEGGGEPIRPESNAPQLKLNIVIGATVLVGSSVFTVYTTQFFWEALQKITDEHEISSEFVGVILIPLVSNIAQVVMFVEMINESVQDNLDVVLDEIIGDSIQMSLLIAPLLVVIGWIMGIPLFLINDPVDSAILFMSVLVLNYVVNDGRSNWFEGIILLTLYTIFAIALWYYPGRNLFVVLEEIRALPHICTIGD</sequence>
<evidence type="ECO:0000256" key="4">
    <source>
        <dbReference type="ARBA" id="ARBA00022692"/>
    </source>
</evidence>
<dbReference type="GO" id="GO:0000329">
    <property type="term" value="C:fungal-type vacuole membrane"/>
    <property type="evidence" value="ECO:0007669"/>
    <property type="project" value="TreeGrafter"/>
</dbReference>
<proteinExistence type="inferred from homology"/>
<dbReference type="PANTHER" id="PTHR31503">
    <property type="entry name" value="VACUOLAR CALCIUM ION TRANSPORTER"/>
    <property type="match status" value="1"/>
</dbReference>
<keyword evidence="7 8" id="KW-0472">Membrane</keyword>
<dbReference type="Proteomes" id="UP000663853">
    <property type="component" value="Unassembled WGS sequence"/>
</dbReference>
<keyword evidence="5 8" id="KW-1133">Transmembrane helix</keyword>
<dbReference type="GO" id="GO:0012505">
    <property type="term" value="C:endomembrane system"/>
    <property type="evidence" value="ECO:0007669"/>
    <property type="project" value="UniProtKB-SubCell"/>
</dbReference>
<dbReference type="AlphaFoldDB" id="A0A8H3CQA6"/>
<dbReference type="InterPro" id="IPR004837">
    <property type="entry name" value="NaCa_Exmemb"/>
</dbReference>
<feature type="transmembrane region" description="Helical" evidence="8">
    <location>
        <begin position="152"/>
        <end position="172"/>
    </location>
</feature>
<evidence type="ECO:0000259" key="9">
    <source>
        <dbReference type="Pfam" id="PF01699"/>
    </source>
</evidence>
<dbReference type="GO" id="GO:0006874">
    <property type="term" value="P:intracellular calcium ion homeostasis"/>
    <property type="evidence" value="ECO:0007669"/>
    <property type="project" value="TreeGrafter"/>
</dbReference>
<dbReference type="Gene3D" id="1.20.1420.30">
    <property type="entry name" value="NCX, central ion-binding region"/>
    <property type="match status" value="1"/>
</dbReference>
<feature type="domain" description="Sodium/calcium exchanger membrane region" evidence="9">
    <location>
        <begin position="159"/>
        <end position="303"/>
    </location>
</feature>
<evidence type="ECO:0000256" key="6">
    <source>
        <dbReference type="ARBA" id="ARBA00023065"/>
    </source>
</evidence>
<feature type="transmembrane region" description="Helical" evidence="8">
    <location>
        <begin position="21"/>
        <end position="42"/>
    </location>
</feature>
<dbReference type="Pfam" id="PF01699">
    <property type="entry name" value="Na_Ca_ex"/>
    <property type="match status" value="1"/>
</dbReference>
<accession>A0A8H3CQA6</accession>
<keyword evidence="3" id="KW-0813">Transport</keyword>